<evidence type="ECO:0000256" key="7">
    <source>
        <dbReference type="ARBA" id="ARBA00023049"/>
    </source>
</evidence>
<dbReference type="GO" id="GO:0005829">
    <property type="term" value="C:cytosol"/>
    <property type="evidence" value="ECO:0007669"/>
    <property type="project" value="TreeGrafter"/>
</dbReference>
<keyword evidence="4" id="KW-0479">Metal-binding</keyword>
<dbReference type="FunFam" id="3.40.630.10:FF:000015">
    <property type="entry name" value="Aminoacyl-histidine dipeptidase PepD"/>
    <property type="match status" value="1"/>
</dbReference>
<dbReference type="Pfam" id="PF01546">
    <property type="entry name" value="Peptidase_M20"/>
    <property type="match status" value="1"/>
</dbReference>
<dbReference type="InterPro" id="IPR002933">
    <property type="entry name" value="Peptidase_M20"/>
</dbReference>
<dbReference type="FunFam" id="3.40.630.10:FF:000018">
    <property type="entry name" value="Aminoacyl-histidine dipeptidase PepD"/>
    <property type="match status" value="1"/>
</dbReference>
<name>A0AAX4P6U2_9CHLO</name>
<keyword evidence="10" id="KW-1185">Reference proteome</keyword>
<evidence type="ECO:0000256" key="4">
    <source>
        <dbReference type="ARBA" id="ARBA00022723"/>
    </source>
</evidence>
<evidence type="ECO:0000256" key="8">
    <source>
        <dbReference type="ARBA" id="ARBA00023285"/>
    </source>
</evidence>
<dbReference type="PANTHER" id="PTHR43501">
    <property type="entry name" value="CYTOSOL NON-SPECIFIC DIPEPTIDASE"/>
    <property type="match status" value="1"/>
</dbReference>
<evidence type="ECO:0000256" key="5">
    <source>
        <dbReference type="ARBA" id="ARBA00022801"/>
    </source>
</evidence>
<dbReference type="Proteomes" id="UP001472866">
    <property type="component" value="Chromosome 04"/>
</dbReference>
<comment type="cofactor">
    <cofactor evidence="1">
        <name>Co(2+)</name>
        <dbReference type="ChEBI" id="CHEBI:48828"/>
    </cofactor>
</comment>
<dbReference type="SUPFAM" id="SSF53187">
    <property type="entry name" value="Zn-dependent exopeptidases"/>
    <property type="match status" value="1"/>
</dbReference>
<evidence type="ECO:0000256" key="2">
    <source>
        <dbReference type="ARBA" id="ARBA00001947"/>
    </source>
</evidence>
<gene>
    <name evidence="9" type="ORF">HKI87_04g32020</name>
</gene>
<dbReference type="InterPro" id="IPR001160">
    <property type="entry name" value="Peptidase_M20C"/>
</dbReference>
<comment type="cofactor">
    <cofactor evidence="2">
        <name>Zn(2+)</name>
        <dbReference type="ChEBI" id="CHEBI:29105"/>
    </cofactor>
</comment>
<keyword evidence="6" id="KW-0862">Zinc</keyword>
<proteinExistence type="predicted"/>
<evidence type="ECO:0000256" key="1">
    <source>
        <dbReference type="ARBA" id="ARBA00001941"/>
    </source>
</evidence>
<dbReference type="GO" id="GO:0006508">
    <property type="term" value="P:proteolysis"/>
    <property type="evidence" value="ECO:0007669"/>
    <property type="project" value="UniProtKB-KW"/>
</dbReference>
<dbReference type="AlphaFoldDB" id="A0AAX4P6U2"/>
<keyword evidence="5" id="KW-0378">Hydrolase</keyword>
<dbReference type="GO" id="GO:0070573">
    <property type="term" value="F:metallodipeptidase activity"/>
    <property type="evidence" value="ECO:0007669"/>
    <property type="project" value="TreeGrafter"/>
</dbReference>
<dbReference type="PRINTS" id="PR00934">
    <property type="entry name" value="XHISDIPTASE"/>
</dbReference>
<evidence type="ECO:0000256" key="3">
    <source>
        <dbReference type="ARBA" id="ARBA00022670"/>
    </source>
</evidence>
<evidence type="ECO:0000313" key="10">
    <source>
        <dbReference type="Proteomes" id="UP001472866"/>
    </source>
</evidence>
<reference evidence="9 10" key="1">
    <citation type="submission" date="2024-03" db="EMBL/GenBank/DDBJ databases">
        <title>Complete genome sequence of the green alga Chloropicon roscoffensis RCC1871.</title>
        <authorList>
            <person name="Lemieux C."/>
            <person name="Pombert J.-F."/>
            <person name="Otis C."/>
            <person name="Turmel M."/>
        </authorList>
    </citation>
    <scope>NUCLEOTIDE SEQUENCE [LARGE SCALE GENOMIC DNA]</scope>
    <source>
        <strain evidence="9 10">RCC1871</strain>
    </source>
</reference>
<sequence>MSTTTTATAGLEPEVIWKHFGTLSSIPRRSREEIGVLDYIKGFAEENGLRWRQDEAGNMVVTRPGSGGGENAPTVVIQGHVDMVCEKEKGSDHDFSADPIQLEVRGDWLTAKGTTLGADNGLGVAAGLALLEMPRDVRLPPIEGLFTVAEEIGLIGAKALDGSMVEGRVLLNLDAEDWPNVYVGCAGGGITTITTRCRTREVDLGEYEPHLLAVGGLVGGHSGADIHEYSASAVKVLSRALGRLTERGLCLVQEARAGDKQHNVIPRTSEARVFVKRGEAGACEEVLAGMRREFELEYGVVEKSMTLALSPAPEDGGGRALEQEDCGKIIALLSGIPHGPIKFSHSVPGMVETSNNIASIKPLPVEGDPRAVDFAIMCSTRSSVPGAIESVRGDFRSLAKLCGSTVEGNKPYPGWQPNLESKAVKMTVEEVTKIIGRKPKVTAIHAGLECGIIGEKLPNCDMVAFGPTILGAHTPEERVQISTVEPFWKLVLQVVQRVAADA</sequence>
<dbReference type="EMBL" id="CP151504">
    <property type="protein sequence ID" value="WZN61667.1"/>
    <property type="molecule type" value="Genomic_DNA"/>
</dbReference>
<keyword evidence="7" id="KW-0482">Metalloprotease</keyword>
<keyword evidence="8" id="KW-0170">Cobalt</keyword>
<dbReference type="Gene3D" id="3.40.630.10">
    <property type="entry name" value="Zn peptidases"/>
    <property type="match status" value="2"/>
</dbReference>
<evidence type="ECO:0000313" key="9">
    <source>
        <dbReference type="EMBL" id="WZN61667.1"/>
    </source>
</evidence>
<dbReference type="GO" id="GO:0046872">
    <property type="term" value="F:metal ion binding"/>
    <property type="evidence" value="ECO:0007669"/>
    <property type="project" value="UniProtKB-KW"/>
</dbReference>
<dbReference type="PIRSF" id="PIRSF016599">
    <property type="entry name" value="Xaa-His_dipept"/>
    <property type="match status" value="1"/>
</dbReference>
<keyword evidence="3" id="KW-0645">Protease</keyword>
<dbReference type="NCBIfam" id="TIGR01893">
    <property type="entry name" value="aa-his-dipept"/>
    <property type="match status" value="1"/>
</dbReference>
<dbReference type="PANTHER" id="PTHR43501:SF1">
    <property type="entry name" value="CYTOSOL NON-SPECIFIC DIPEPTIDASE"/>
    <property type="match status" value="1"/>
</dbReference>
<organism evidence="9 10">
    <name type="scientific">Chloropicon roscoffensis</name>
    <dbReference type="NCBI Taxonomy" id="1461544"/>
    <lineage>
        <taxon>Eukaryota</taxon>
        <taxon>Viridiplantae</taxon>
        <taxon>Chlorophyta</taxon>
        <taxon>Chloropicophyceae</taxon>
        <taxon>Chloropicales</taxon>
        <taxon>Chloropicaceae</taxon>
        <taxon>Chloropicon</taxon>
    </lineage>
</organism>
<evidence type="ECO:0000256" key="6">
    <source>
        <dbReference type="ARBA" id="ARBA00022833"/>
    </source>
</evidence>
<accession>A0AAX4P6U2</accession>
<protein>
    <submittedName>
        <fullName evidence="9">Aminoacyl-histidine dipeptidase</fullName>
    </submittedName>
</protein>